<proteinExistence type="predicted"/>
<evidence type="ECO:0000313" key="4">
    <source>
        <dbReference type="Proteomes" id="UP000824102"/>
    </source>
</evidence>
<dbReference type="InterPro" id="IPR050300">
    <property type="entry name" value="GDXG_lipolytic_enzyme"/>
</dbReference>
<organism evidence="3 4">
    <name type="scientific">Candidatus Gallimonas intestinavium</name>
    <dbReference type="NCBI Taxonomy" id="2838603"/>
    <lineage>
        <taxon>Bacteria</taxon>
        <taxon>Bacillati</taxon>
        <taxon>Bacillota</taxon>
        <taxon>Clostridia</taxon>
        <taxon>Candidatus Gallimonas</taxon>
    </lineage>
</organism>
<sequence>MECFTPKSKISEIRNCKEFAPFKKYVVCPRQFAAVMGPLTLEKLTQYYPFDVPSLCDALNEMRERRQRGEQLFYDLGDAVGLYAFLIGKKAPLVLILPGGGYGDVCSFVEGFSTAMRFNELGFNAVIGQYHVGKAAHYPAPQQDVSAILSFVFSHAEEWQVDTNNYAVCGFSAGGHVAGCWGVSKLGYEKYGLPKPAAVILCYPVLTMGEKTHPGSRTFFLGKEAADKVLQREWSVEEQVDASYPPVFLWQCTHDDTVPFENSLMMKAALEREGVPFEFMPVEGTKHGWGVAKNTPAEDWTSRAAQFYHTVREGERA</sequence>
<evidence type="ECO:0000259" key="2">
    <source>
        <dbReference type="Pfam" id="PF20434"/>
    </source>
</evidence>
<protein>
    <submittedName>
        <fullName evidence="3">Alpha/beta hydrolase</fullName>
    </submittedName>
</protein>
<name>A0A9D2G4A7_9FIRM</name>
<dbReference type="GO" id="GO:0016787">
    <property type="term" value="F:hydrolase activity"/>
    <property type="evidence" value="ECO:0007669"/>
    <property type="project" value="UniProtKB-KW"/>
</dbReference>
<gene>
    <name evidence="3" type="ORF">H9964_04440</name>
</gene>
<dbReference type="InterPro" id="IPR049492">
    <property type="entry name" value="BD-FAE-like_dom"/>
</dbReference>
<feature type="domain" description="BD-FAE-like" evidence="2">
    <location>
        <begin position="89"/>
        <end position="270"/>
    </location>
</feature>
<evidence type="ECO:0000256" key="1">
    <source>
        <dbReference type="ARBA" id="ARBA00022801"/>
    </source>
</evidence>
<dbReference type="EMBL" id="DXBB01000064">
    <property type="protein sequence ID" value="HIZ72809.1"/>
    <property type="molecule type" value="Genomic_DNA"/>
</dbReference>
<dbReference type="AlphaFoldDB" id="A0A9D2G4A7"/>
<dbReference type="SUPFAM" id="SSF53474">
    <property type="entry name" value="alpha/beta-Hydrolases"/>
    <property type="match status" value="1"/>
</dbReference>
<accession>A0A9D2G4A7</accession>
<reference evidence="3" key="1">
    <citation type="journal article" date="2021" name="PeerJ">
        <title>Extensive microbial diversity within the chicken gut microbiome revealed by metagenomics and culture.</title>
        <authorList>
            <person name="Gilroy R."/>
            <person name="Ravi A."/>
            <person name="Getino M."/>
            <person name="Pursley I."/>
            <person name="Horton D.L."/>
            <person name="Alikhan N.F."/>
            <person name="Baker D."/>
            <person name="Gharbi K."/>
            <person name="Hall N."/>
            <person name="Watson M."/>
            <person name="Adriaenssens E.M."/>
            <person name="Foster-Nyarko E."/>
            <person name="Jarju S."/>
            <person name="Secka A."/>
            <person name="Antonio M."/>
            <person name="Oren A."/>
            <person name="Chaudhuri R.R."/>
            <person name="La Ragione R."/>
            <person name="Hildebrand F."/>
            <person name="Pallen M.J."/>
        </authorList>
    </citation>
    <scope>NUCLEOTIDE SEQUENCE</scope>
    <source>
        <strain evidence="3">ChiW7-2402</strain>
    </source>
</reference>
<keyword evidence="1 3" id="KW-0378">Hydrolase</keyword>
<dbReference type="Pfam" id="PF20434">
    <property type="entry name" value="BD-FAE"/>
    <property type="match status" value="1"/>
</dbReference>
<dbReference type="Proteomes" id="UP000824102">
    <property type="component" value="Unassembled WGS sequence"/>
</dbReference>
<dbReference type="PANTHER" id="PTHR48081">
    <property type="entry name" value="AB HYDROLASE SUPERFAMILY PROTEIN C4A8.06C"/>
    <property type="match status" value="1"/>
</dbReference>
<reference evidence="3" key="2">
    <citation type="submission" date="2021-04" db="EMBL/GenBank/DDBJ databases">
        <authorList>
            <person name="Gilroy R."/>
        </authorList>
    </citation>
    <scope>NUCLEOTIDE SEQUENCE</scope>
    <source>
        <strain evidence="3">ChiW7-2402</strain>
    </source>
</reference>
<comment type="caution">
    <text evidence="3">The sequence shown here is derived from an EMBL/GenBank/DDBJ whole genome shotgun (WGS) entry which is preliminary data.</text>
</comment>
<dbReference type="PANTHER" id="PTHR48081:SF6">
    <property type="entry name" value="PEPTIDASE S9 PROLYL OLIGOPEPTIDASE CATALYTIC DOMAIN-CONTAINING PROTEIN"/>
    <property type="match status" value="1"/>
</dbReference>
<dbReference type="Gene3D" id="3.40.50.1820">
    <property type="entry name" value="alpha/beta hydrolase"/>
    <property type="match status" value="1"/>
</dbReference>
<evidence type="ECO:0000313" key="3">
    <source>
        <dbReference type="EMBL" id="HIZ72809.1"/>
    </source>
</evidence>
<dbReference type="InterPro" id="IPR029058">
    <property type="entry name" value="AB_hydrolase_fold"/>
</dbReference>